<dbReference type="Proteomes" id="UP000317355">
    <property type="component" value="Unassembled WGS sequence"/>
</dbReference>
<proteinExistence type="predicted"/>
<evidence type="ECO:0000313" key="1">
    <source>
        <dbReference type="EMBL" id="TVT48075.1"/>
    </source>
</evidence>
<evidence type="ECO:0008006" key="3">
    <source>
        <dbReference type="Google" id="ProtNLM"/>
    </source>
</evidence>
<dbReference type="AlphaFoldDB" id="A0A558CH28"/>
<accession>A0A558CH28</accession>
<evidence type="ECO:0000313" key="2">
    <source>
        <dbReference type="Proteomes" id="UP000317355"/>
    </source>
</evidence>
<protein>
    <recommendedName>
        <fullName evidence="3">Zinc-finger domain-containing protein</fullName>
    </recommendedName>
</protein>
<sequence>MHPTADRQDPAELIPWYINGTLTPEESAMVEAYLAQGGEEAAAELKLQQLMQAHEKAHQPGSTPGEFGWKRLQRDVHRIAQKQQTANKPMAWLRPAMAAAVAVIVIQAALLGSLWLPDQESGLQPLSGRVTPSADLQIKFQPQATELQIRTLLNQVDARLVDGPSAAGIYRLSLANNSAANQRAVSDQLQAAADVIEHVAAE</sequence>
<reference evidence="1 2" key="1">
    <citation type="submission" date="2019-07" db="EMBL/GenBank/DDBJ databases">
        <title>The pathways for chlorine oxyanion respiration interact through the shared metabolite chlorate.</title>
        <authorList>
            <person name="Barnum T.P."/>
            <person name="Cheng Y."/>
            <person name="Hill K.A."/>
            <person name="Lucas L.N."/>
            <person name="Carlson H.K."/>
            <person name="Coates J.D."/>
        </authorList>
    </citation>
    <scope>NUCLEOTIDE SEQUENCE [LARGE SCALE GENOMIC DNA]</scope>
    <source>
        <strain evidence="1">BK-3</strain>
    </source>
</reference>
<gene>
    <name evidence="1" type="ORF">FHK82_17870</name>
</gene>
<dbReference type="EMBL" id="VMRY01000142">
    <property type="protein sequence ID" value="TVT48075.1"/>
    <property type="molecule type" value="Genomic_DNA"/>
</dbReference>
<name>A0A558CH28_9GAMM</name>
<organism evidence="1 2">
    <name type="scientific">Sedimenticola thiotaurini</name>
    <dbReference type="NCBI Taxonomy" id="1543721"/>
    <lineage>
        <taxon>Bacteria</taxon>
        <taxon>Pseudomonadati</taxon>
        <taxon>Pseudomonadota</taxon>
        <taxon>Gammaproteobacteria</taxon>
        <taxon>Chromatiales</taxon>
        <taxon>Sedimenticolaceae</taxon>
        <taxon>Sedimenticola</taxon>
    </lineage>
</organism>
<comment type="caution">
    <text evidence="1">The sequence shown here is derived from an EMBL/GenBank/DDBJ whole genome shotgun (WGS) entry which is preliminary data.</text>
</comment>